<evidence type="ECO:0000313" key="3">
    <source>
        <dbReference type="EMBL" id="XCG64449.1"/>
    </source>
</evidence>
<evidence type="ECO:0000256" key="1">
    <source>
        <dbReference type="ARBA" id="ARBA00006739"/>
    </source>
</evidence>
<sequence>MEELDVARAPVDVILPCLDEAAAIPGVLASLPAGWRAVLVDNGSVDGSASIGAKLGATVVHAPNRGYGAAVDVGLSACTAEFVAVMDCDGSLDAAELLPLLDLVRLGDADIACGARRPVSAGVWPWHARLANSVLSAMIGLGGPRLHDLAPMRIARRQTWVALDVRDRRCGYPLETFLRAKQQGLRIVERDVSYRRRAAGTRSKISGTARGSWIVAKDFAGVLLQSRSWDRAESTRPTSVAR</sequence>
<dbReference type="Gene3D" id="3.90.550.10">
    <property type="entry name" value="Spore Coat Polysaccharide Biosynthesis Protein SpsA, Chain A"/>
    <property type="match status" value="1"/>
</dbReference>
<proteinExistence type="inferred from homology"/>
<dbReference type="InterPro" id="IPR050256">
    <property type="entry name" value="Glycosyltransferase_2"/>
</dbReference>
<dbReference type="CDD" id="cd04179">
    <property type="entry name" value="DPM_DPG-synthase_like"/>
    <property type="match status" value="1"/>
</dbReference>
<dbReference type="InterPro" id="IPR001173">
    <property type="entry name" value="Glyco_trans_2-like"/>
</dbReference>
<evidence type="ECO:0000259" key="2">
    <source>
        <dbReference type="Pfam" id="PF00535"/>
    </source>
</evidence>
<comment type="similarity">
    <text evidence="1">Belongs to the glycosyltransferase 2 family.</text>
</comment>
<organism evidence="3">
    <name type="scientific">Nakamurella sp. A5-74</name>
    <dbReference type="NCBI Taxonomy" id="3158264"/>
    <lineage>
        <taxon>Bacteria</taxon>
        <taxon>Bacillati</taxon>
        <taxon>Actinomycetota</taxon>
        <taxon>Actinomycetes</taxon>
        <taxon>Nakamurellales</taxon>
        <taxon>Nakamurellaceae</taxon>
        <taxon>Nakamurella</taxon>
    </lineage>
</organism>
<dbReference type="RefSeq" id="WP_353650062.1">
    <property type="nucleotide sequence ID" value="NZ_CP159218.1"/>
</dbReference>
<dbReference type="SUPFAM" id="SSF53448">
    <property type="entry name" value="Nucleotide-diphospho-sugar transferases"/>
    <property type="match status" value="1"/>
</dbReference>
<accession>A0AAU8DUC1</accession>
<dbReference type="InterPro" id="IPR029044">
    <property type="entry name" value="Nucleotide-diphossugar_trans"/>
</dbReference>
<reference evidence="3" key="1">
    <citation type="submission" date="2024-05" db="EMBL/GenBank/DDBJ databases">
        <authorList>
            <person name="Cai S.Y."/>
            <person name="Jin L.M."/>
            <person name="Li H.R."/>
        </authorList>
    </citation>
    <scope>NUCLEOTIDE SEQUENCE</scope>
    <source>
        <strain evidence="3">A5-74</strain>
    </source>
</reference>
<dbReference type="PANTHER" id="PTHR48090">
    <property type="entry name" value="UNDECAPRENYL-PHOSPHATE 4-DEOXY-4-FORMAMIDO-L-ARABINOSE TRANSFERASE-RELATED"/>
    <property type="match status" value="1"/>
</dbReference>
<dbReference type="Pfam" id="PF00535">
    <property type="entry name" value="Glycos_transf_2"/>
    <property type="match status" value="1"/>
</dbReference>
<dbReference type="PANTHER" id="PTHR48090:SF7">
    <property type="entry name" value="RFBJ PROTEIN"/>
    <property type="match status" value="1"/>
</dbReference>
<feature type="domain" description="Glycosyltransferase 2-like" evidence="2">
    <location>
        <begin position="13"/>
        <end position="131"/>
    </location>
</feature>
<dbReference type="EMBL" id="CP159218">
    <property type="protein sequence ID" value="XCG64449.1"/>
    <property type="molecule type" value="Genomic_DNA"/>
</dbReference>
<gene>
    <name evidence="3" type="ORF">ABLG96_03665</name>
</gene>
<name>A0AAU8DUC1_9ACTN</name>
<dbReference type="AlphaFoldDB" id="A0AAU8DUC1"/>
<protein>
    <submittedName>
        <fullName evidence="3">Glycosyltransferase family 2 protein</fullName>
    </submittedName>
</protein>